<feature type="region of interest" description="Disordered" evidence="1">
    <location>
        <begin position="310"/>
        <end position="331"/>
    </location>
</feature>
<evidence type="ECO:0000256" key="1">
    <source>
        <dbReference type="SAM" id="MobiDB-lite"/>
    </source>
</evidence>
<dbReference type="AlphaFoldDB" id="A0A6T2K6F9"/>
<reference evidence="2" key="1">
    <citation type="submission" date="2021-01" db="EMBL/GenBank/DDBJ databases">
        <authorList>
            <person name="Corre E."/>
            <person name="Pelletier E."/>
            <person name="Niang G."/>
            <person name="Scheremetjew M."/>
            <person name="Finn R."/>
            <person name="Kale V."/>
            <person name="Holt S."/>
            <person name="Cochrane G."/>
            <person name="Meng A."/>
            <person name="Brown T."/>
            <person name="Cohen L."/>
        </authorList>
    </citation>
    <scope>NUCLEOTIDE SEQUENCE</scope>
    <source>
        <strain evidence="2">CCMP1594</strain>
    </source>
</reference>
<sequence length="373" mass="39765">MGKGSKPFLAVTSAGVERLPPLPPICCLEHMTPPSIGCLSNASPATTTRVWGGWMTTHMGSRRAPKPPEPGGVGGVEWTQQTPQNQCPVRSTSMVPMLAHPASGMAGGGRPTGRLDWKRGPQTRQSAAARASDNDKAQARGGIAASQCPPKRKLEAGSIFRLSRIRIIYLARHLDLHCVDGSTLLCSEGGGRGGGSAWRIGCIGSAQTAAAVCFGVGYLLGFAGIRLNIALCLREKTCWCISEVPCGRKKYAETPAERRSLLQHLAGDGGGWGLTLHNPKSDRPYTGGYSDDLLQNGHWPVADSGFGTQGVCGGEGRTQDPERERPDASPLRDFPRCDTNWGPCLRHGDATVCIELHRHGPQGHVGKTRKKRS</sequence>
<evidence type="ECO:0000313" key="3">
    <source>
        <dbReference type="EMBL" id="CAE0836831.1"/>
    </source>
</evidence>
<evidence type="ECO:0000313" key="2">
    <source>
        <dbReference type="EMBL" id="CAE0836830.1"/>
    </source>
</evidence>
<gene>
    <name evidence="2" type="ORF">EGYM00163_LOCUS48194</name>
    <name evidence="3" type="ORF">EGYM00163_LOCUS48195</name>
</gene>
<accession>A0A6T2K6F9</accession>
<feature type="region of interest" description="Disordered" evidence="1">
    <location>
        <begin position="58"/>
        <end position="87"/>
    </location>
</feature>
<feature type="compositionally biased region" description="Basic and acidic residues" evidence="1">
    <location>
        <begin position="317"/>
        <end position="327"/>
    </location>
</feature>
<protein>
    <submittedName>
        <fullName evidence="2">Uncharacterized protein</fullName>
    </submittedName>
</protein>
<feature type="region of interest" description="Disordered" evidence="1">
    <location>
        <begin position="102"/>
        <end position="145"/>
    </location>
</feature>
<proteinExistence type="predicted"/>
<dbReference type="EMBL" id="HBJA01140097">
    <property type="protein sequence ID" value="CAE0836830.1"/>
    <property type="molecule type" value="Transcribed_RNA"/>
</dbReference>
<dbReference type="EMBL" id="HBJA01140098">
    <property type="protein sequence ID" value="CAE0836831.1"/>
    <property type="molecule type" value="Transcribed_RNA"/>
</dbReference>
<organism evidence="2">
    <name type="scientific">Eutreptiella gymnastica</name>
    <dbReference type="NCBI Taxonomy" id="73025"/>
    <lineage>
        <taxon>Eukaryota</taxon>
        <taxon>Discoba</taxon>
        <taxon>Euglenozoa</taxon>
        <taxon>Euglenida</taxon>
        <taxon>Spirocuta</taxon>
        <taxon>Euglenophyceae</taxon>
        <taxon>Eutreptiales</taxon>
        <taxon>Eutreptiaceae</taxon>
        <taxon>Eutreptiella</taxon>
    </lineage>
</organism>
<feature type="compositionally biased region" description="Polar residues" evidence="1">
    <location>
        <begin position="78"/>
        <end position="87"/>
    </location>
</feature>
<name>A0A6T2K6F9_9EUGL</name>